<dbReference type="Pfam" id="PF19660">
    <property type="entry name" value="DUF6163"/>
    <property type="match status" value="1"/>
</dbReference>
<keyword evidence="1" id="KW-1133">Transmembrane helix</keyword>
<feature type="transmembrane region" description="Helical" evidence="1">
    <location>
        <begin position="117"/>
        <end position="133"/>
    </location>
</feature>
<sequence>MVNGPRQRVWPRLTWLREPHLRLATRPIESDAAISLTEKQGSEARSTPWSMLLVVFMRLLAMIWMAQGLAQWATVLVPSAPAFDHESWIFGAGVIFFAVFDLMAAVGLWLATPWGGVLWLLAALAQICMALLVRPFFSLLWVGANLFLICLYFILTWFAGQAESAD</sequence>
<name>B2IDI1_BEII9</name>
<evidence type="ECO:0000313" key="2">
    <source>
        <dbReference type="EMBL" id="ACB95417.1"/>
    </source>
</evidence>
<dbReference type="HOGENOM" id="CLU_119063_1_0_5"/>
<feature type="transmembrane region" description="Helical" evidence="1">
    <location>
        <begin position="49"/>
        <end position="67"/>
    </location>
</feature>
<feature type="transmembrane region" description="Helical" evidence="1">
    <location>
        <begin position="139"/>
        <end position="160"/>
    </location>
</feature>
<keyword evidence="3" id="KW-1185">Reference proteome</keyword>
<keyword evidence="1" id="KW-0472">Membrane</keyword>
<dbReference type="InterPro" id="IPR046161">
    <property type="entry name" value="DUF6163"/>
</dbReference>
<evidence type="ECO:0000256" key="1">
    <source>
        <dbReference type="SAM" id="Phobius"/>
    </source>
</evidence>
<gene>
    <name evidence="2" type="ordered locus">Bind_1789</name>
</gene>
<evidence type="ECO:0000313" key="3">
    <source>
        <dbReference type="Proteomes" id="UP000001695"/>
    </source>
</evidence>
<dbReference type="AlphaFoldDB" id="B2IDI1"/>
<dbReference type="eggNOG" id="ENOG5032TCM">
    <property type="taxonomic scope" value="Bacteria"/>
</dbReference>
<accession>B2IDI1</accession>
<dbReference type="Proteomes" id="UP000001695">
    <property type="component" value="Chromosome"/>
</dbReference>
<reference evidence="3" key="1">
    <citation type="submission" date="2008-03" db="EMBL/GenBank/DDBJ databases">
        <title>Complete sequence of chromosome of Beijerinckia indica subsp. indica ATCC 9039.</title>
        <authorList>
            <consortium name="US DOE Joint Genome Institute"/>
            <person name="Copeland A."/>
            <person name="Lucas S."/>
            <person name="Lapidus A."/>
            <person name="Glavina del Rio T."/>
            <person name="Dalin E."/>
            <person name="Tice H."/>
            <person name="Bruce D."/>
            <person name="Goodwin L."/>
            <person name="Pitluck S."/>
            <person name="LaButti K."/>
            <person name="Schmutz J."/>
            <person name="Larimer F."/>
            <person name="Land M."/>
            <person name="Hauser L."/>
            <person name="Kyrpides N."/>
            <person name="Mikhailova N."/>
            <person name="Dunfield P.F."/>
            <person name="Dedysh S.N."/>
            <person name="Liesack W."/>
            <person name="Saw J.H."/>
            <person name="Alam M."/>
            <person name="Chen Y."/>
            <person name="Murrell J.C."/>
            <person name="Richardson P."/>
        </authorList>
    </citation>
    <scope>NUCLEOTIDE SEQUENCE [LARGE SCALE GENOMIC DNA]</scope>
    <source>
        <strain evidence="3">ATCC 9039 / DSM 1715 / NCIMB 8712</strain>
    </source>
</reference>
<reference evidence="2 3" key="2">
    <citation type="journal article" date="2010" name="J. Bacteriol.">
        <title>Complete genome sequence of Beijerinckia indica subsp. indica.</title>
        <authorList>
            <person name="Tamas I."/>
            <person name="Dedysh S.N."/>
            <person name="Liesack W."/>
            <person name="Stott M.B."/>
            <person name="Alam M."/>
            <person name="Murrell J.C."/>
            <person name="Dunfield P.F."/>
        </authorList>
    </citation>
    <scope>NUCLEOTIDE SEQUENCE [LARGE SCALE GENOMIC DNA]</scope>
    <source>
        <strain evidence="3">ATCC 9039 / DSM 1715 / NCIMB 8712</strain>
    </source>
</reference>
<dbReference type="STRING" id="395963.Bind_1789"/>
<evidence type="ECO:0008006" key="4">
    <source>
        <dbReference type="Google" id="ProtNLM"/>
    </source>
</evidence>
<dbReference type="EMBL" id="CP001016">
    <property type="protein sequence ID" value="ACB95417.1"/>
    <property type="molecule type" value="Genomic_DNA"/>
</dbReference>
<proteinExistence type="predicted"/>
<dbReference type="KEGG" id="bid:Bind_1789"/>
<feature type="transmembrane region" description="Helical" evidence="1">
    <location>
        <begin position="87"/>
        <end position="110"/>
    </location>
</feature>
<keyword evidence="1" id="KW-0812">Transmembrane</keyword>
<protein>
    <recommendedName>
        <fullName evidence="4">DoxX family protein</fullName>
    </recommendedName>
</protein>
<organism evidence="2 3">
    <name type="scientific">Beijerinckia indica subsp. indica (strain ATCC 9039 / DSM 1715 / NCIMB 8712)</name>
    <dbReference type="NCBI Taxonomy" id="395963"/>
    <lineage>
        <taxon>Bacteria</taxon>
        <taxon>Pseudomonadati</taxon>
        <taxon>Pseudomonadota</taxon>
        <taxon>Alphaproteobacteria</taxon>
        <taxon>Hyphomicrobiales</taxon>
        <taxon>Beijerinckiaceae</taxon>
        <taxon>Beijerinckia</taxon>
    </lineage>
</organism>